<dbReference type="SUPFAM" id="SSF56300">
    <property type="entry name" value="Metallo-dependent phosphatases"/>
    <property type="match status" value="1"/>
</dbReference>
<proteinExistence type="predicted"/>
<evidence type="ECO:0000313" key="2">
    <source>
        <dbReference type="Proteomes" id="UP001162175"/>
    </source>
</evidence>
<name>A0AA43TW62_MYCAR</name>
<organism evidence="1 2">
    <name type="scientific">Mycoplasmopsis arginini</name>
    <name type="common">Mycoplasma arginini</name>
    <dbReference type="NCBI Taxonomy" id="2094"/>
    <lineage>
        <taxon>Bacteria</taxon>
        <taxon>Bacillati</taxon>
        <taxon>Mycoplasmatota</taxon>
        <taxon>Mycoplasmoidales</taxon>
        <taxon>Metamycoplasmataceae</taxon>
        <taxon>Mycoplasmopsis</taxon>
    </lineage>
</organism>
<sequence length="102" mass="11687">MGFQFEDAYDQLNFVGLDLLLCGDIHKRQTFTLPEGGKGVMIGSMIQQNFGESVKHHGYGIYDVSTNNYTFHDMVNEQPFLHFKIKDITDIENEKEELLNIG</sequence>
<dbReference type="AlphaFoldDB" id="A0AA43TW62"/>
<gene>
    <name evidence="1" type="ORF">DCBHLPFO_00703</name>
</gene>
<reference evidence="1" key="1">
    <citation type="submission" date="2022-11" db="EMBL/GenBank/DDBJ databases">
        <title>Draft genome of Mycoplasma arginini isolated from fly.</title>
        <authorList>
            <person name="Severgnini M."/>
            <person name="Gioia G."/>
            <person name="Cremonesi P."/>
            <person name="Moroni P."/>
            <person name="Addis M.F."/>
            <person name="Castiglioni B."/>
        </authorList>
    </citation>
    <scope>NUCLEOTIDE SEQUENCE</scope>
    <source>
        <strain evidence="1">QMP CG1-1632</strain>
    </source>
</reference>
<dbReference type="Gene3D" id="3.60.21.10">
    <property type="match status" value="1"/>
</dbReference>
<dbReference type="Proteomes" id="UP001162175">
    <property type="component" value="Unassembled WGS sequence"/>
</dbReference>
<dbReference type="InterPro" id="IPR029052">
    <property type="entry name" value="Metallo-depent_PP-like"/>
</dbReference>
<accession>A0AA43TW62</accession>
<protein>
    <submittedName>
        <fullName evidence="1">Uncharacterized protein</fullName>
    </submittedName>
</protein>
<evidence type="ECO:0000313" key="1">
    <source>
        <dbReference type="EMBL" id="MDI3349478.1"/>
    </source>
</evidence>
<comment type="caution">
    <text evidence="1">The sequence shown here is derived from an EMBL/GenBank/DDBJ whole genome shotgun (WGS) entry which is preliminary data.</text>
</comment>
<dbReference type="EMBL" id="JAPFAR010000026">
    <property type="protein sequence ID" value="MDI3349478.1"/>
    <property type="molecule type" value="Genomic_DNA"/>
</dbReference>